<evidence type="ECO:0000256" key="1">
    <source>
        <dbReference type="SAM" id="MobiDB-lite"/>
    </source>
</evidence>
<evidence type="ECO:0000256" key="2">
    <source>
        <dbReference type="SAM" id="Phobius"/>
    </source>
</evidence>
<protein>
    <submittedName>
        <fullName evidence="4">Uncharacterized protein</fullName>
    </submittedName>
</protein>
<proteinExistence type="predicted"/>
<keyword evidence="2" id="KW-0812">Transmembrane</keyword>
<dbReference type="Proteomes" id="UP000887572">
    <property type="component" value="Unplaced"/>
</dbReference>
<feature type="transmembrane region" description="Helical" evidence="2">
    <location>
        <begin position="43"/>
        <end position="65"/>
    </location>
</feature>
<keyword evidence="2" id="KW-1133">Transmembrane helix</keyword>
<accession>A0A914H091</accession>
<sequence length="123" mass="13376">MKNGGTERGMQYHATDNGQAAETDKVLAENRRFLRNFGLNPSLTGWIMAVVQLLVFFQSAGSSPLKTFWSSVRRSVVVPGGVTDFPQQLKTNNNTADGPPGFIPPAKNSPSVRPLSMRLFVPG</sequence>
<feature type="region of interest" description="Disordered" evidence="1">
    <location>
        <begin position="1"/>
        <end position="21"/>
    </location>
</feature>
<name>A0A914H091_GLORO</name>
<dbReference type="AlphaFoldDB" id="A0A914H091"/>
<evidence type="ECO:0000313" key="4">
    <source>
        <dbReference type="WBParaSite" id="Gr19_v10_g12428.t1"/>
    </source>
</evidence>
<dbReference type="WBParaSite" id="Gr19_v10_g12428.t1">
    <property type="protein sequence ID" value="Gr19_v10_g12428.t1"/>
    <property type="gene ID" value="Gr19_v10_g12428"/>
</dbReference>
<keyword evidence="3" id="KW-1185">Reference proteome</keyword>
<organism evidence="3 4">
    <name type="scientific">Globodera rostochiensis</name>
    <name type="common">Golden nematode worm</name>
    <name type="synonym">Heterodera rostochiensis</name>
    <dbReference type="NCBI Taxonomy" id="31243"/>
    <lineage>
        <taxon>Eukaryota</taxon>
        <taxon>Metazoa</taxon>
        <taxon>Ecdysozoa</taxon>
        <taxon>Nematoda</taxon>
        <taxon>Chromadorea</taxon>
        <taxon>Rhabditida</taxon>
        <taxon>Tylenchina</taxon>
        <taxon>Tylenchomorpha</taxon>
        <taxon>Tylenchoidea</taxon>
        <taxon>Heteroderidae</taxon>
        <taxon>Heteroderinae</taxon>
        <taxon>Globodera</taxon>
    </lineage>
</organism>
<evidence type="ECO:0000313" key="3">
    <source>
        <dbReference type="Proteomes" id="UP000887572"/>
    </source>
</evidence>
<keyword evidence="2" id="KW-0472">Membrane</keyword>
<reference evidence="4" key="1">
    <citation type="submission" date="2022-11" db="UniProtKB">
        <authorList>
            <consortium name="WormBaseParasite"/>
        </authorList>
    </citation>
    <scope>IDENTIFICATION</scope>
</reference>